<protein>
    <recommendedName>
        <fullName evidence="2">Peptidase M28 domain-containing protein</fullName>
    </recommendedName>
</protein>
<gene>
    <name evidence="3" type="ORF">NH26_07830</name>
</gene>
<dbReference type="SUPFAM" id="SSF53187">
    <property type="entry name" value="Zn-dependent exopeptidases"/>
    <property type="match status" value="1"/>
</dbReference>
<keyword evidence="1" id="KW-0732">Signal</keyword>
<dbReference type="GO" id="GO:0006508">
    <property type="term" value="P:proteolysis"/>
    <property type="evidence" value="ECO:0007669"/>
    <property type="project" value="InterPro"/>
</dbReference>
<dbReference type="STRING" id="915059.NH26_07830"/>
<name>A0A1S1YZ39_FLAPC</name>
<feature type="domain" description="Peptidase M28" evidence="2">
    <location>
        <begin position="311"/>
        <end position="508"/>
    </location>
</feature>
<evidence type="ECO:0000259" key="2">
    <source>
        <dbReference type="Pfam" id="PF04389"/>
    </source>
</evidence>
<dbReference type="SUPFAM" id="SSF52025">
    <property type="entry name" value="PA domain"/>
    <property type="match status" value="1"/>
</dbReference>
<dbReference type="PANTHER" id="PTHR12147:SF26">
    <property type="entry name" value="PEPTIDASE M28 DOMAIN-CONTAINING PROTEIN"/>
    <property type="match status" value="1"/>
</dbReference>
<dbReference type="EMBL" id="JRYR02000001">
    <property type="protein sequence ID" value="OHX66268.1"/>
    <property type="molecule type" value="Genomic_DNA"/>
</dbReference>
<dbReference type="InterPro" id="IPR007484">
    <property type="entry name" value="Peptidase_M28"/>
</dbReference>
<dbReference type="InterPro" id="IPR046450">
    <property type="entry name" value="PA_dom_sf"/>
</dbReference>
<dbReference type="GO" id="GO:0008235">
    <property type="term" value="F:metalloexopeptidase activity"/>
    <property type="evidence" value="ECO:0007669"/>
    <property type="project" value="InterPro"/>
</dbReference>
<dbReference type="AlphaFoldDB" id="A0A1S1YZ39"/>
<feature type="signal peptide" evidence="1">
    <location>
        <begin position="1"/>
        <end position="20"/>
    </location>
</feature>
<dbReference type="PANTHER" id="PTHR12147">
    <property type="entry name" value="METALLOPEPTIDASE M28 FAMILY MEMBER"/>
    <property type="match status" value="1"/>
</dbReference>
<dbReference type="Pfam" id="PF04389">
    <property type="entry name" value="Peptidase_M28"/>
    <property type="match status" value="1"/>
</dbReference>
<dbReference type="InterPro" id="IPR045175">
    <property type="entry name" value="M28_fam"/>
</dbReference>
<proteinExistence type="predicted"/>
<evidence type="ECO:0000313" key="4">
    <source>
        <dbReference type="Proteomes" id="UP000179797"/>
    </source>
</evidence>
<organism evidence="3 4">
    <name type="scientific">Flammeovirga pacifica</name>
    <dbReference type="NCBI Taxonomy" id="915059"/>
    <lineage>
        <taxon>Bacteria</taxon>
        <taxon>Pseudomonadati</taxon>
        <taxon>Bacteroidota</taxon>
        <taxon>Cytophagia</taxon>
        <taxon>Cytophagales</taxon>
        <taxon>Flammeovirgaceae</taxon>
        <taxon>Flammeovirga</taxon>
    </lineage>
</organism>
<comment type="caution">
    <text evidence="3">The sequence shown here is derived from an EMBL/GenBank/DDBJ whole genome shotgun (WGS) entry which is preliminary data.</text>
</comment>
<evidence type="ECO:0000256" key="1">
    <source>
        <dbReference type="SAM" id="SignalP"/>
    </source>
</evidence>
<keyword evidence="4" id="KW-1185">Reference proteome</keyword>
<sequence>MNMKKLLITALLCSTFSVMAQESPKDKGLKVIDEATIQSSLSYLASDWMEGREAGHPGAYRASDYIASMFEFMGLEPAGDSIDGQPTYFQNFDVLEYKASDKQFLSVQAKNGQEYTFAYHTDFEVKAAPASISGKGNIVFVGYGLDIDSLKYNDFYKKNVEGKVWLRLKGKPAKGKVGEALKELPSKQLHNIKEELAEKYGALAVIEIDALGELPKTASNFPFRDNRKYYEGDHKLSSFYDTRLYSPVSKPSKIAPVFMGGEYLMASIVDKNEVMKYVNSIGESKLYTPSLFATGATFQSNAIVERKRVRNVLAKVTGQMPDSVVMIGAHYDHLGKREGYVWNGADDNASGVAAILGIAKAVKATGVQPKRTMLFASWTAEEKGLHGSKNFLLNYDDPSQIKMYLNFDMIGRRGDWHSKDNQVSFIYTAEHPETWDLNQENIKDYNIDLEMFDGKSKRGEAGGSDNVNFDTYGIPYFWYHTGGHEDYHQVSDHADKIMMDKAAEITRLSYLNIWDIANE</sequence>
<dbReference type="Proteomes" id="UP000179797">
    <property type="component" value="Unassembled WGS sequence"/>
</dbReference>
<feature type="chain" id="PRO_5013340371" description="Peptidase M28 domain-containing protein" evidence="1">
    <location>
        <begin position="21"/>
        <end position="519"/>
    </location>
</feature>
<dbReference type="Gene3D" id="3.40.630.10">
    <property type="entry name" value="Zn peptidases"/>
    <property type="match status" value="1"/>
</dbReference>
<evidence type="ECO:0000313" key="3">
    <source>
        <dbReference type="EMBL" id="OHX66268.1"/>
    </source>
</evidence>
<accession>A0A1S1YZ39</accession>
<reference evidence="3 4" key="1">
    <citation type="journal article" date="2012" name="Int. J. Syst. Evol. Microbiol.">
        <title>Flammeovirga pacifica sp. nov., isolated from deep-sea sediment.</title>
        <authorList>
            <person name="Xu H."/>
            <person name="Fu Y."/>
            <person name="Yang N."/>
            <person name="Ding Z."/>
            <person name="Lai Q."/>
            <person name="Zeng R."/>
        </authorList>
    </citation>
    <scope>NUCLEOTIDE SEQUENCE [LARGE SCALE GENOMIC DNA]</scope>
    <source>
        <strain evidence="4">DSM 24597 / LMG 26175 / WPAGA1</strain>
    </source>
</reference>